<dbReference type="InterPro" id="IPR001160">
    <property type="entry name" value="Peptidase_M20C"/>
</dbReference>
<keyword evidence="20" id="KW-1185">Reference proteome</keyword>
<evidence type="ECO:0000256" key="16">
    <source>
        <dbReference type="ARBA" id="ARBA00077688"/>
    </source>
</evidence>
<comment type="cofactor">
    <cofactor evidence="1">
        <name>Co(2+)</name>
        <dbReference type="ChEBI" id="CHEBI:48828"/>
    </cofactor>
</comment>
<keyword evidence="7" id="KW-0482">Metalloprotease</keyword>
<dbReference type="EC" id="3.4.13.18" evidence="10"/>
<evidence type="ECO:0000256" key="1">
    <source>
        <dbReference type="ARBA" id="ARBA00001941"/>
    </source>
</evidence>
<evidence type="ECO:0000256" key="13">
    <source>
        <dbReference type="ARBA" id="ARBA00071271"/>
    </source>
</evidence>
<dbReference type="Proteomes" id="UP000184310">
    <property type="component" value="Unassembled WGS sequence"/>
</dbReference>
<keyword evidence="3" id="KW-0645">Protease</keyword>
<evidence type="ECO:0000256" key="12">
    <source>
        <dbReference type="ARBA" id="ARBA00061423"/>
    </source>
</evidence>
<evidence type="ECO:0000256" key="3">
    <source>
        <dbReference type="ARBA" id="ARBA00022670"/>
    </source>
</evidence>
<dbReference type="FunFam" id="3.40.630.10:FF:000072">
    <property type="entry name" value="Aminoacyl-histidine dipeptidase"/>
    <property type="match status" value="1"/>
</dbReference>
<protein>
    <recommendedName>
        <fullName evidence="13">Cytosol non-specific dipeptidase</fullName>
        <ecNumber evidence="10">3.4.13.18</ecNumber>
    </recommendedName>
    <alternativeName>
        <fullName evidence="16">Aminoacyl-histidine dipeptidase</fullName>
    </alternativeName>
    <alternativeName>
        <fullName evidence="15">Beta-alanyl-histidine dipeptidase</fullName>
    </alternativeName>
    <alternativeName>
        <fullName evidence="14">Carnosinase</fullName>
    </alternativeName>
    <alternativeName>
        <fullName evidence="11">Peptidase D</fullName>
    </alternativeName>
    <alternativeName>
        <fullName evidence="17">Xaa-His dipeptidase</fullName>
    </alternativeName>
</protein>
<dbReference type="GO" id="GO:0006508">
    <property type="term" value="P:proteolysis"/>
    <property type="evidence" value="ECO:0007669"/>
    <property type="project" value="UniProtKB-KW"/>
</dbReference>
<evidence type="ECO:0000256" key="5">
    <source>
        <dbReference type="ARBA" id="ARBA00022801"/>
    </source>
</evidence>
<dbReference type="SUPFAM" id="SSF53187">
    <property type="entry name" value="Zn-dependent exopeptidases"/>
    <property type="match status" value="1"/>
</dbReference>
<proteinExistence type="inferred from homology"/>
<dbReference type="PRINTS" id="PR00934">
    <property type="entry name" value="XHISDIPTASE"/>
</dbReference>
<keyword evidence="5" id="KW-0378">Hydrolase</keyword>
<comment type="catalytic activity">
    <reaction evidence="9">
        <text>Hydrolysis of dipeptides, preferentially hydrophobic dipeptides including prolyl amino acids.</text>
        <dbReference type="EC" id="3.4.13.18"/>
    </reaction>
</comment>
<dbReference type="GO" id="GO:0046872">
    <property type="term" value="F:metal ion binding"/>
    <property type="evidence" value="ECO:0007669"/>
    <property type="project" value="UniProtKB-KW"/>
</dbReference>
<dbReference type="AlphaFoldDB" id="A0A1M6UQD7"/>
<dbReference type="GO" id="GO:0070573">
    <property type="term" value="F:metallodipeptidase activity"/>
    <property type="evidence" value="ECO:0007669"/>
    <property type="project" value="TreeGrafter"/>
</dbReference>
<sequence>MIKKTYNTILYILPQIIRKDATEMKVLQNLQPHDVFKYFEELSQIPRGSGNEKQVSDYLVNFGKELGLEAIQDEALNVIIKKPGTKGYENSPTVIIQGHMDMVCEKNKDTEHDFEKDPLKLRIEGDYIYATGTTLGADNGIAVAYGMAVLASKDLAHPPIELLVTSDEEAGMGGAMALKKEHISGKILLNIDSEEEGFLQVSCAGGVRTNVALDIEWEDANDTLKALDIRVRGLKGGHSGMEINKERGNSNKLMGRVLNAIADNVEFNLASLNGGSKNNAIPRECDAVILVKPSQVDVVKEIVAHFDGIFKKELEVQDENVRLEIEDIALPKKMFSKETTDKAVMLLHLIPNGVDTMSRVIKDLVQSSTNLGVVTTTENSVEYDSATRSSVATLKEEIVLRTRNISNLIGANFSTHADYPAWEYNPNSKLREVCQKVMKAQTGKEAEVIAMHAGLECGLFSETLGKDIDMISFGPNMYDVHTPNEHVSISSVKNVWDFLVQVLIELK</sequence>
<dbReference type="PANTHER" id="PTHR43501">
    <property type="entry name" value="CYTOSOL NON-SPECIFIC DIPEPTIDASE"/>
    <property type="match status" value="1"/>
</dbReference>
<evidence type="ECO:0000313" key="20">
    <source>
        <dbReference type="Proteomes" id="UP000184310"/>
    </source>
</evidence>
<evidence type="ECO:0000313" key="19">
    <source>
        <dbReference type="EMBL" id="SHK71414.1"/>
    </source>
</evidence>
<dbReference type="Pfam" id="PF07687">
    <property type="entry name" value="M20_dimer"/>
    <property type="match status" value="1"/>
</dbReference>
<gene>
    <name evidence="19" type="ORF">SAMN02745163_04330</name>
</gene>
<evidence type="ECO:0000256" key="10">
    <source>
        <dbReference type="ARBA" id="ARBA00038976"/>
    </source>
</evidence>
<comment type="similarity">
    <text evidence="12">Belongs to the peptidase M20C family.</text>
</comment>
<reference evidence="19 20" key="1">
    <citation type="submission" date="2016-11" db="EMBL/GenBank/DDBJ databases">
        <authorList>
            <person name="Jaros S."/>
            <person name="Januszkiewicz K."/>
            <person name="Wedrychowicz H."/>
        </authorList>
    </citation>
    <scope>NUCLEOTIDE SEQUENCE [LARGE SCALE GENOMIC DNA]</scope>
    <source>
        <strain evidence="19 20">DSM 21758</strain>
    </source>
</reference>
<evidence type="ECO:0000256" key="11">
    <source>
        <dbReference type="ARBA" id="ARBA00044252"/>
    </source>
</evidence>
<dbReference type="NCBIfam" id="TIGR01893">
    <property type="entry name" value="aa-his-dipept"/>
    <property type="match status" value="1"/>
</dbReference>
<name>A0A1M6UQD7_9CLOT</name>
<evidence type="ECO:0000256" key="8">
    <source>
        <dbReference type="ARBA" id="ARBA00023285"/>
    </source>
</evidence>
<dbReference type="EMBL" id="FQZB01000024">
    <property type="protein sequence ID" value="SHK71414.1"/>
    <property type="molecule type" value="Genomic_DNA"/>
</dbReference>
<dbReference type="PANTHER" id="PTHR43501:SF1">
    <property type="entry name" value="CYTOSOL NON-SPECIFIC DIPEPTIDASE"/>
    <property type="match status" value="1"/>
</dbReference>
<evidence type="ECO:0000256" key="14">
    <source>
        <dbReference type="ARBA" id="ARBA00075285"/>
    </source>
</evidence>
<evidence type="ECO:0000256" key="9">
    <source>
        <dbReference type="ARBA" id="ARBA00036421"/>
    </source>
</evidence>
<evidence type="ECO:0000256" key="17">
    <source>
        <dbReference type="ARBA" id="ARBA00078074"/>
    </source>
</evidence>
<evidence type="ECO:0000256" key="4">
    <source>
        <dbReference type="ARBA" id="ARBA00022723"/>
    </source>
</evidence>
<feature type="domain" description="Peptidase M20 dimerisation" evidence="18">
    <location>
        <begin position="231"/>
        <end position="315"/>
    </location>
</feature>
<evidence type="ECO:0000256" key="2">
    <source>
        <dbReference type="ARBA" id="ARBA00001947"/>
    </source>
</evidence>
<evidence type="ECO:0000256" key="6">
    <source>
        <dbReference type="ARBA" id="ARBA00022833"/>
    </source>
</evidence>
<organism evidence="19 20">
    <name type="scientific">Clostridium cavendishii DSM 21758</name>
    <dbReference type="NCBI Taxonomy" id="1121302"/>
    <lineage>
        <taxon>Bacteria</taxon>
        <taxon>Bacillati</taxon>
        <taxon>Bacillota</taxon>
        <taxon>Clostridia</taxon>
        <taxon>Eubacteriales</taxon>
        <taxon>Clostridiaceae</taxon>
        <taxon>Clostridium</taxon>
    </lineage>
</organism>
<keyword evidence="4" id="KW-0479">Metal-binding</keyword>
<keyword evidence="6" id="KW-0862">Zinc</keyword>
<keyword evidence="8" id="KW-0170">Cobalt</keyword>
<evidence type="ECO:0000256" key="15">
    <source>
        <dbReference type="ARBA" id="ARBA00076004"/>
    </source>
</evidence>
<dbReference type="CDD" id="cd03890">
    <property type="entry name" value="M20_pepD"/>
    <property type="match status" value="1"/>
</dbReference>
<dbReference type="STRING" id="1121302.SAMN02745163_04330"/>
<dbReference type="Pfam" id="PF01546">
    <property type="entry name" value="Peptidase_M20"/>
    <property type="match status" value="1"/>
</dbReference>
<dbReference type="Gene3D" id="3.40.630.10">
    <property type="entry name" value="Zn peptidases"/>
    <property type="match status" value="2"/>
</dbReference>
<evidence type="ECO:0000259" key="18">
    <source>
        <dbReference type="Pfam" id="PF07687"/>
    </source>
</evidence>
<dbReference type="InterPro" id="IPR002933">
    <property type="entry name" value="Peptidase_M20"/>
</dbReference>
<comment type="cofactor">
    <cofactor evidence="2">
        <name>Zn(2+)</name>
        <dbReference type="ChEBI" id="CHEBI:29105"/>
    </cofactor>
</comment>
<dbReference type="FunFam" id="3.40.630.10:FF:000015">
    <property type="entry name" value="Aminoacyl-histidine dipeptidase PepD"/>
    <property type="match status" value="1"/>
</dbReference>
<dbReference type="InterPro" id="IPR011650">
    <property type="entry name" value="Peptidase_M20_dimer"/>
</dbReference>
<dbReference type="PIRSF" id="PIRSF016599">
    <property type="entry name" value="Xaa-His_dipept"/>
    <property type="match status" value="1"/>
</dbReference>
<accession>A0A1M6UQD7</accession>
<dbReference type="GO" id="GO:0005829">
    <property type="term" value="C:cytosol"/>
    <property type="evidence" value="ECO:0007669"/>
    <property type="project" value="TreeGrafter"/>
</dbReference>
<evidence type="ECO:0000256" key="7">
    <source>
        <dbReference type="ARBA" id="ARBA00023049"/>
    </source>
</evidence>